<reference evidence="2 3" key="1">
    <citation type="submission" date="2019-03" db="EMBL/GenBank/DDBJ databases">
        <title>Single cell metagenomics reveals metabolic interactions within the superorganism composed of flagellate Streblomastix strix and complex community of Bacteroidetes bacteria on its surface.</title>
        <authorList>
            <person name="Treitli S.C."/>
            <person name="Kolisko M."/>
            <person name="Husnik F."/>
            <person name="Keeling P."/>
            <person name="Hampl V."/>
        </authorList>
    </citation>
    <scope>NUCLEOTIDE SEQUENCE [LARGE SCALE GENOMIC DNA]</scope>
    <source>
        <strain evidence="2">ST1C</strain>
    </source>
</reference>
<name>A0A5J4UUW0_9EUKA</name>
<organism evidence="2 3">
    <name type="scientific">Streblomastix strix</name>
    <dbReference type="NCBI Taxonomy" id="222440"/>
    <lineage>
        <taxon>Eukaryota</taxon>
        <taxon>Metamonada</taxon>
        <taxon>Preaxostyla</taxon>
        <taxon>Oxymonadida</taxon>
        <taxon>Streblomastigidae</taxon>
        <taxon>Streblomastix</taxon>
    </lineage>
</organism>
<feature type="non-terminal residue" evidence="2">
    <location>
        <position position="1"/>
    </location>
</feature>
<gene>
    <name evidence="2" type="ORF">EZS28_030254</name>
</gene>
<sequence>IRITMDSKPEMSQKVEAVDHTEEEDIIIKEEDRVIRIETNRIKKDTRKHRNIILIRNRPSTRQKNPINWYRTHQFEDKNREEGWDDNPNDDWTKRTQMQKDPPNNRSDRDSTWAEDEVPQHQVSTPQSKQPAQQIQRVQQIQVQPKQQAPAQIPKQRVRTIQQPSQDDIEEREVIQERLAALQKEKENLGISDSDMEWRQLIAAIDSNNNLTPRNLNIELDLDKNQRKLRENQKY</sequence>
<feature type="region of interest" description="Disordered" evidence="1">
    <location>
        <begin position="79"/>
        <end position="170"/>
    </location>
</feature>
<protein>
    <submittedName>
        <fullName evidence="2">Uncharacterized protein</fullName>
    </submittedName>
</protein>
<evidence type="ECO:0000313" key="2">
    <source>
        <dbReference type="EMBL" id="KAA6374219.1"/>
    </source>
</evidence>
<comment type="caution">
    <text evidence="2">The sequence shown here is derived from an EMBL/GenBank/DDBJ whole genome shotgun (WGS) entry which is preliminary data.</text>
</comment>
<dbReference type="Proteomes" id="UP000324800">
    <property type="component" value="Unassembled WGS sequence"/>
</dbReference>
<evidence type="ECO:0000313" key="3">
    <source>
        <dbReference type="Proteomes" id="UP000324800"/>
    </source>
</evidence>
<dbReference type="AlphaFoldDB" id="A0A5J4UUW0"/>
<feature type="compositionally biased region" description="Low complexity" evidence="1">
    <location>
        <begin position="129"/>
        <end position="155"/>
    </location>
</feature>
<dbReference type="EMBL" id="SNRW01012141">
    <property type="protein sequence ID" value="KAA6374219.1"/>
    <property type="molecule type" value="Genomic_DNA"/>
</dbReference>
<proteinExistence type="predicted"/>
<accession>A0A5J4UUW0</accession>
<evidence type="ECO:0000256" key="1">
    <source>
        <dbReference type="SAM" id="MobiDB-lite"/>
    </source>
</evidence>